<dbReference type="AlphaFoldDB" id="A0A5C6A7V0"/>
<dbReference type="GO" id="GO:0009307">
    <property type="term" value="P:DNA restriction-modification system"/>
    <property type="evidence" value="ECO:0007669"/>
    <property type="project" value="UniProtKB-KW"/>
</dbReference>
<dbReference type="SUPFAM" id="SSF116734">
    <property type="entry name" value="DNA methylase specificity domain"/>
    <property type="match status" value="2"/>
</dbReference>
<dbReference type="InterPro" id="IPR044946">
    <property type="entry name" value="Restrct_endonuc_typeI_TRD_sf"/>
</dbReference>
<evidence type="ECO:0000256" key="2">
    <source>
        <dbReference type="ARBA" id="ARBA00023125"/>
    </source>
</evidence>
<dbReference type="PANTHER" id="PTHR30408:SF13">
    <property type="entry name" value="TYPE I RESTRICTION ENZYME HINDI SPECIFICITY SUBUNIT"/>
    <property type="match status" value="1"/>
</dbReference>
<dbReference type="EMBL" id="SJPR01000005">
    <property type="protein sequence ID" value="TWT95368.1"/>
    <property type="molecule type" value="Genomic_DNA"/>
</dbReference>
<accession>A0A5C6A7V0</accession>
<evidence type="ECO:0000313" key="3">
    <source>
        <dbReference type="EMBL" id="TWT95368.1"/>
    </source>
</evidence>
<keyword evidence="2" id="KW-0238">DNA-binding</keyword>
<dbReference type="Proteomes" id="UP000317421">
    <property type="component" value="Unassembled WGS sequence"/>
</dbReference>
<dbReference type="InterPro" id="IPR052021">
    <property type="entry name" value="Type-I_RS_S_subunit"/>
</dbReference>
<name>A0A5C6A7V0_9BACT</name>
<evidence type="ECO:0008006" key="5">
    <source>
        <dbReference type="Google" id="ProtNLM"/>
    </source>
</evidence>
<evidence type="ECO:0000313" key="4">
    <source>
        <dbReference type="Proteomes" id="UP000317421"/>
    </source>
</evidence>
<proteinExistence type="predicted"/>
<keyword evidence="4" id="KW-1185">Reference proteome</keyword>
<dbReference type="PANTHER" id="PTHR30408">
    <property type="entry name" value="TYPE-1 RESTRICTION ENZYME ECOKI SPECIFICITY PROTEIN"/>
    <property type="match status" value="1"/>
</dbReference>
<evidence type="ECO:0000256" key="1">
    <source>
        <dbReference type="ARBA" id="ARBA00022747"/>
    </source>
</evidence>
<dbReference type="GO" id="GO:0003677">
    <property type="term" value="F:DNA binding"/>
    <property type="evidence" value="ECO:0007669"/>
    <property type="project" value="UniProtKB-KW"/>
</dbReference>
<reference evidence="3 4" key="1">
    <citation type="submission" date="2019-02" db="EMBL/GenBank/DDBJ databases">
        <title>Deep-cultivation of Planctomycetes and their phenomic and genomic characterization uncovers novel biology.</title>
        <authorList>
            <person name="Wiegand S."/>
            <person name="Jogler M."/>
            <person name="Boedeker C."/>
            <person name="Pinto D."/>
            <person name="Vollmers J."/>
            <person name="Rivas-Marin E."/>
            <person name="Kohn T."/>
            <person name="Peeters S.H."/>
            <person name="Heuer A."/>
            <person name="Rast P."/>
            <person name="Oberbeckmann S."/>
            <person name="Bunk B."/>
            <person name="Jeske O."/>
            <person name="Meyerdierks A."/>
            <person name="Storesund J.E."/>
            <person name="Kallscheuer N."/>
            <person name="Luecker S."/>
            <person name="Lage O.M."/>
            <person name="Pohl T."/>
            <person name="Merkel B.J."/>
            <person name="Hornburger P."/>
            <person name="Mueller R.-W."/>
            <person name="Bruemmer F."/>
            <person name="Labrenz M."/>
            <person name="Spormann A.M."/>
            <person name="Op Den Camp H."/>
            <person name="Overmann J."/>
            <person name="Amann R."/>
            <person name="Jetten M.S.M."/>
            <person name="Mascher T."/>
            <person name="Medema M.H."/>
            <person name="Devos D.P."/>
            <person name="Kaster A.-K."/>
            <person name="Ovreas L."/>
            <person name="Rohde M."/>
            <person name="Galperin M.Y."/>
            <person name="Jogler C."/>
        </authorList>
    </citation>
    <scope>NUCLEOTIDE SEQUENCE [LARGE SCALE GENOMIC DNA]</scope>
    <source>
        <strain evidence="3 4">Pla108</strain>
    </source>
</reference>
<sequence>MALRGKPGVLDNEFLKYSLLAPINRDRLLQATRGSTVPRVLKTDITGLHIWTPTFAEQRAIAGVLGALDDKIEQNRRTAEGLEKLARAIFRAWFVDFEPVHAKAAGATFFPGMPPAVFDSLPTRLIDSELGPIPEGWGVEELGEIADEVRRAAQPSEVDPSTPYIGLEHMPRRRTTLDDWEPVSKVTSNKSRFNAGQILFGKLRPYFHKVGVAPLDGVCSTDIVVVDAPSEPLRTYTLAVVSSDEFVAYTNACSTGTKMPRTKWGDMRKYPVTLAPAEVTDAYHDIVAPMLSQSIAGVFESRKLAELRDYLLPKLLSGEVRVKAAANEEAYACH</sequence>
<dbReference type="Gene3D" id="3.90.220.20">
    <property type="entry name" value="DNA methylase specificity domains"/>
    <property type="match status" value="2"/>
</dbReference>
<keyword evidence="1" id="KW-0680">Restriction system</keyword>
<gene>
    <name evidence="3" type="ORF">Pla108_35160</name>
</gene>
<comment type="caution">
    <text evidence="3">The sequence shown here is derived from an EMBL/GenBank/DDBJ whole genome shotgun (WGS) entry which is preliminary data.</text>
</comment>
<protein>
    <recommendedName>
        <fullName evidence="5">EcoKI restriction-modification system protein HsdS</fullName>
    </recommendedName>
</protein>
<organism evidence="3 4">
    <name type="scientific">Botrimarina colliarenosi</name>
    <dbReference type="NCBI Taxonomy" id="2528001"/>
    <lineage>
        <taxon>Bacteria</taxon>
        <taxon>Pseudomonadati</taxon>
        <taxon>Planctomycetota</taxon>
        <taxon>Planctomycetia</taxon>
        <taxon>Pirellulales</taxon>
        <taxon>Lacipirellulaceae</taxon>
        <taxon>Botrimarina</taxon>
    </lineage>
</organism>